<organism evidence="3 4">
    <name type="scientific">Marasmius tenuissimus</name>
    <dbReference type="NCBI Taxonomy" id="585030"/>
    <lineage>
        <taxon>Eukaryota</taxon>
        <taxon>Fungi</taxon>
        <taxon>Dikarya</taxon>
        <taxon>Basidiomycota</taxon>
        <taxon>Agaricomycotina</taxon>
        <taxon>Agaricomycetes</taxon>
        <taxon>Agaricomycetidae</taxon>
        <taxon>Agaricales</taxon>
        <taxon>Marasmiineae</taxon>
        <taxon>Marasmiaceae</taxon>
        <taxon>Marasmius</taxon>
    </lineage>
</organism>
<sequence>MAQYRPEAPSTRQKITTLANASHVEFKGSPNLNSVGGNQYNYHNVSGEPDPLKQFLEQTDFAFYYDCHGRHQSYPSGSTLSRSSEIQVAEDLKAWACPDSDNNEKESRVLWLRGSAGTGKSTIAALLAKLCDEQSEPTANFFFSRSNPNLNHSRFLVPALAHGLISSYPDLAPLVHKSIRDKHQVLKADLDSQFQQLIAQPLLQLKAAGGPDIRTKLILLDGINECLDIDHQRLVLSMVLSAVTKGLPLRFLICSRSENHIWEYFSDPSLLTPYTKYLLLDGDPITNGKVRSILMDGFKEMSSSERFRRMNLSDPWPPIRDLETLVEKASGEADFANTVVRFLEHHPRPQEQLKEVLSLPTSYADRLSILNGQTKALTMVGPRLLHQNSFLMPSVLSQPLDSTSVHTSSPDAKQPLNAASSSLYRHILFSTYGGNESCVHTVVAIALLHANPALMPRIPVTHRTLVYLFQTPQKTDLGAIGSCLIKLQGPDDEIVAYHPSFFQFLLALDKESKRQYCSYLMKLWFSFIRNECLEKKERNKMLDAVLLGWPSFRLETGMETLFLQNVMDINFTKLFALMLQISWNTASSQEWTSEEPETIGVSTLYRQIEELIPWLQGLDSNRQTVYLLERLKRFQCYFCITPPPVFAGLHDDRLRWIVMQIAGCKWKCGVTEKARNSFKSSTNPSTSMGEPVEVISVGNCQLCQRRGDSASQYTAAHYRIDTQPWCIQIAKDLRDEIRRNPSPEAYANLVQSSLLPLCFADPLPHLPANVFAMILSTPLVLAQTNATNRNLDLSRIAGIMETCIHELKRERI</sequence>
<accession>A0ABR2ZCP0</accession>
<dbReference type="InterPro" id="IPR056884">
    <property type="entry name" value="NPHP3-like_N"/>
</dbReference>
<reference evidence="3 4" key="1">
    <citation type="submission" date="2024-05" db="EMBL/GenBank/DDBJ databases">
        <title>A draft genome resource for the thread blight pathogen Marasmius tenuissimus strain MS-2.</title>
        <authorList>
            <person name="Yulfo-Soto G.E."/>
            <person name="Baruah I.K."/>
            <person name="Amoako-Attah I."/>
            <person name="Bukari Y."/>
            <person name="Meinhardt L.W."/>
            <person name="Bailey B.A."/>
            <person name="Cohen S.P."/>
        </authorList>
    </citation>
    <scope>NUCLEOTIDE SEQUENCE [LARGE SCALE GENOMIC DNA]</scope>
    <source>
        <strain evidence="3 4">MS-2</strain>
    </source>
</reference>
<comment type="caution">
    <text evidence="3">The sequence shown here is derived from an EMBL/GenBank/DDBJ whole genome shotgun (WGS) entry which is preliminary data.</text>
</comment>
<keyword evidence="1" id="KW-0677">Repeat</keyword>
<evidence type="ECO:0000313" key="3">
    <source>
        <dbReference type="EMBL" id="KAL0059421.1"/>
    </source>
</evidence>
<gene>
    <name evidence="3" type="ORF">AAF712_013810</name>
</gene>
<dbReference type="PANTHER" id="PTHR10039:SF14">
    <property type="entry name" value="NACHT DOMAIN-CONTAINING PROTEIN"/>
    <property type="match status" value="1"/>
</dbReference>
<dbReference type="InterPro" id="IPR027417">
    <property type="entry name" value="P-loop_NTPase"/>
</dbReference>
<evidence type="ECO:0000256" key="1">
    <source>
        <dbReference type="ARBA" id="ARBA00022737"/>
    </source>
</evidence>
<dbReference type="EMBL" id="JBBXMP010000227">
    <property type="protein sequence ID" value="KAL0059421.1"/>
    <property type="molecule type" value="Genomic_DNA"/>
</dbReference>
<dbReference type="Proteomes" id="UP001437256">
    <property type="component" value="Unassembled WGS sequence"/>
</dbReference>
<dbReference type="Gene3D" id="3.40.50.300">
    <property type="entry name" value="P-loop containing nucleotide triphosphate hydrolases"/>
    <property type="match status" value="1"/>
</dbReference>
<dbReference type="SUPFAM" id="SSF52540">
    <property type="entry name" value="P-loop containing nucleoside triphosphate hydrolases"/>
    <property type="match status" value="1"/>
</dbReference>
<dbReference type="Pfam" id="PF24883">
    <property type="entry name" value="NPHP3_N"/>
    <property type="match status" value="1"/>
</dbReference>
<evidence type="ECO:0000259" key="2">
    <source>
        <dbReference type="Pfam" id="PF24883"/>
    </source>
</evidence>
<dbReference type="PANTHER" id="PTHR10039">
    <property type="entry name" value="AMELOGENIN"/>
    <property type="match status" value="1"/>
</dbReference>
<evidence type="ECO:0000313" key="4">
    <source>
        <dbReference type="Proteomes" id="UP001437256"/>
    </source>
</evidence>
<feature type="domain" description="Nephrocystin 3-like N-terminal" evidence="2">
    <location>
        <begin position="102"/>
        <end position="256"/>
    </location>
</feature>
<protein>
    <recommendedName>
        <fullName evidence="2">Nephrocystin 3-like N-terminal domain-containing protein</fullName>
    </recommendedName>
</protein>
<keyword evidence="4" id="KW-1185">Reference proteome</keyword>
<proteinExistence type="predicted"/>
<name>A0ABR2ZCP0_9AGAR</name>